<evidence type="ECO:0000256" key="11">
    <source>
        <dbReference type="SAM" id="Phobius"/>
    </source>
</evidence>
<comment type="similarity">
    <text evidence="2 10">Belongs to the transferase hexapeptide repeat family.</text>
</comment>
<protein>
    <recommendedName>
        <fullName evidence="4 10">Serine acetyltransferase</fullName>
        <ecNumber evidence="3 10">2.3.1.30</ecNumber>
    </recommendedName>
</protein>
<evidence type="ECO:0000313" key="13">
    <source>
        <dbReference type="Proteomes" id="UP000182062"/>
    </source>
</evidence>
<dbReference type="GO" id="GO:0009001">
    <property type="term" value="F:serine O-acetyltransferase activity"/>
    <property type="evidence" value="ECO:0007669"/>
    <property type="project" value="UniProtKB-EC"/>
</dbReference>
<evidence type="ECO:0000313" key="12">
    <source>
        <dbReference type="EMBL" id="OIU69711.1"/>
    </source>
</evidence>
<keyword evidence="13" id="KW-1185">Reference proteome</keyword>
<keyword evidence="6 10" id="KW-0808">Transferase</keyword>
<accession>A0A1J6WP67</accession>
<keyword evidence="11" id="KW-1133">Transmembrane helix</keyword>
<keyword evidence="8 10" id="KW-0012">Acyltransferase</keyword>
<dbReference type="GO" id="GO:0005737">
    <property type="term" value="C:cytoplasm"/>
    <property type="evidence" value="ECO:0007669"/>
    <property type="project" value="InterPro"/>
</dbReference>
<comment type="caution">
    <text evidence="12">The sequence shown here is derived from an EMBL/GenBank/DDBJ whole genome shotgun (WGS) entry which is preliminary data.</text>
</comment>
<keyword evidence="5" id="KW-0028">Amino-acid biosynthesis</keyword>
<dbReference type="InterPro" id="IPR042122">
    <property type="entry name" value="Ser_AcTrfase_N_sf"/>
</dbReference>
<dbReference type="Gene3D" id="1.10.3130.10">
    <property type="entry name" value="serine acetyltransferase, domain 1"/>
    <property type="match status" value="1"/>
</dbReference>
<evidence type="ECO:0000256" key="4">
    <source>
        <dbReference type="ARBA" id="ARBA00018522"/>
    </source>
</evidence>
<dbReference type="EC" id="2.3.1.30" evidence="3 10"/>
<reference evidence="12 13" key="1">
    <citation type="submission" date="2016-09" db="EMBL/GenBank/DDBJ databases">
        <title>Bacillus aquimaris SAMM genome sequence reveals colonization and biosurfactant production capacities.</title>
        <authorList>
            <person name="Waghmode S.R."/>
            <person name="Suryavanshi M.V."/>
        </authorList>
    </citation>
    <scope>NUCLEOTIDE SEQUENCE [LARGE SCALE GENOMIC DNA]</scope>
    <source>
        <strain evidence="12 13">SAMM</strain>
    </source>
</reference>
<name>A0A1J6WP67_9BACI</name>
<dbReference type="AlphaFoldDB" id="A0A1J6WP67"/>
<gene>
    <name evidence="12" type="ORF">BHE18_01985</name>
</gene>
<dbReference type="InterPro" id="IPR045304">
    <property type="entry name" value="LbH_SAT"/>
</dbReference>
<dbReference type="PANTHER" id="PTHR42811">
    <property type="entry name" value="SERINE ACETYLTRANSFERASE"/>
    <property type="match status" value="1"/>
</dbReference>
<keyword evidence="11" id="KW-0472">Membrane</keyword>
<dbReference type="EMBL" id="MINN01000117">
    <property type="protein sequence ID" value="OIU69711.1"/>
    <property type="molecule type" value="Genomic_DNA"/>
</dbReference>
<dbReference type="RefSeq" id="WP_071619816.1">
    <property type="nucleotide sequence ID" value="NZ_MINN01000117.1"/>
</dbReference>
<evidence type="ECO:0000256" key="9">
    <source>
        <dbReference type="ARBA" id="ARBA00049486"/>
    </source>
</evidence>
<evidence type="ECO:0000256" key="1">
    <source>
        <dbReference type="ARBA" id="ARBA00004876"/>
    </source>
</evidence>
<evidence type="ECO:0000256" key="2">
    <source>
        <dbReference type="ARBA" id="ARBA00007274"/>
    </source>
</evidence>
<dbReference type="CDD" id="cd03354">
    <property type="entry name" value="LbH_SAT"/>
    <property type="match status" value="1"/>
</dbReference>
<comment type="pathway">
    <text evidence="1">Amino-acid biosynthesis; L-cysteine biosynthesis; L-cysteine from L-serine: step 1/2.</text>
</comment>
<dbReference type="GO" id="GO:0006535">
    <property type="term" value="P:cysteine biosynthetic process from serine"/>
    <property type="evidence" value="ECO:0007669"/>
    <property type="project" value="InterPro"/>
</dbReference>
<evidence type="ECO:0000256" key="10">
    <source>
        <dbReference type="PIRNR" id="PIRNR000441"/>
    </source>
</evidence>
<dbReference type="Proteomes" id="UP000182062">
    <property type="component" value="Unassembled WGS sequence"/>
</dbReference>
<dbReference type="Pfam" id="PF00132">
    <property type="entry name" value="Hexapep"/>
    <property type="match status" value="1"/>
</dbReference>
<evidence type="ECO:0000256" key="8">
    <source>
        <dbReference type="ARBA" id="ARBA00023315"/>
    </source>
</evidence>
<dbReference type="Gene3D" id="2.160.10.10">
    <property type="entry name" value="Hexapeptide repeat proteins"/>
    <property type="match status" value="1"/>
</dbReference>
<feature type="transmembrane region" description="Helical" evidence="11">
    <location>
        <begin position="12"/>
        <end position="33"/>
    </location>
</feature>
<dbReference type="InterPro" id="IPR005881">
    <property type="entry name" value="Ser_O-AcTrfase"/>
</dbReference>
<dbReference type="InterPro" id="IPR011004">
    <property type="entry name" value="Trimer_LpxA-like_sf"/>
</dbReference>
<organism evidence="12 13">
    <name type="scientific">Rossellomorea aquimaris</name>
    <dbReference type="NCBI Taxonomy" id="189382"/>
    <lineage>
        <taxon>Bacteria</taxon>
        <taxon>Bacillati</taxon>
        <taxon>Bacillota</taxon>
        <taxon>Bacilli</taxon>
        <taxon>Bacillales</taxon>
        <taxon>Bacillaceae</taxon>
        <taxon>Rossellomorea</taxon>
    </lineage>
</organism>
<proteinExistence type="inferred from homology"/>
<evidence type="ECO:0000256" key="3">
    <source>
        <dbReference type="ARBA" id="ARBA00013266"/>
    </source>
</evidence>
<evidence type="ECO:0000256" key="5">
    <source>
        <dbReference type="ARBA" id="ARBA00022605"/>
    </source>
</evidence>
<evidence type="ECO:0000256" key="6">
    <source>
        <dbReference type="ARBA" id="ARBA00022679"/>
    </source>
</evidence>
<comment type="catalytic activity">
    <reaction evidence="9 10">
        <text>L-serine + acetyl-CoA = O-acetyl-L-serine + CoA</text>
        <dbReference type="Rhea" id="RHEA:24560"/>
        <dbReference type="ChEBI" id="CHEBI:33384"/>
        <dbReference type="ChEBI" id="CHEBI:57287"/>
        <dbReference type="ChEBI" id="CHEBI:57288"/>
        <dbReference type="ChEBI" id="CHEBI:58340"/>
        <dbReference type="EC" id="2.3.1.30"/>
    </reaction>
</comment>
<evidence type="ECO:0000256" key="7">
    <source>
        <dbReference type="ARBA" id="ARBA00023192"/>
    </source>
</evidence>
<dbReference type="PIRSF" id="PIRSF000441">
    <property type="entry name" value="CysE"/>
    <property type="match status" value="1"/>
</dbReference>
<sequence>MFGLIKSDYDAYGFSLKGLIVSLFNFSTFWLVVSYRVSHALYKKNIPVLPRLIRSMGILFYGAEISYGAEIGPGFRIAHSVGVVIGPKVKAGANLEVFQNVTIGGRDRERNGILKPSIGDNVTIFTGAAVLGPVRIGDNVSVGANSVVTKDIPANLIVAGLPAKKVGEVTVPHSLRSMNRIS</sequence>
<dbReference type="UniPathway" id="UPA00136">
    <property type="reaction ID" value="UER00199"/>
</dbReference>
<keyword evidence="7" id="KW-0198">Cysteine biosynthesis</keyword>
<dbReference type="SUPFAM" id="SSF51161">
    <property type="entry name" value="Trimeric LpxA-like enzymes"/>
    <property type="match status" value="1"/>
</dbReference>
<keyword evidence="11" id="KW-0812">Transmembrane</keyword>
<dbReference type="InterPro" id="IPR001451">
    <property type="entry name" value="Hexapep"/>
</dbReference>